<keyword evidence="3" id="KW-1185">Reference proteome</keyword>
<organism evidence="2 3">
    <name type="scientific">Gordonia hydrophobica</name>
    <dbReference type="NCBI Taxonomy" id="40516"/>
    <lineage>
        <taxon>Bacteria</taxon>
        <taxon>Bacillati</taxon>
        <taxon>Actinomycetota</taxon>
        <taxon>Actinomycetes</taxon>
        <taxon>Mycobacteriales</taxon>
        <taxon>Gordoniaceae</taxon>
        <taxon>Gordonia</taxon>
    </lineage>
</organism>
<dbReference type="RefSeq" id="WP_066161670.1">
    <property type="nucleotide sequence ID" value="NZ_CP136137.1"/>
</dbReference>
<dbReference type="NCBIfam" id="TIGR04222">
    <property type="entry name" value="near_uncomplex"/>
    <property type="match status" value="1"/>
</dbReference>
<feature type="transmembrane region" description="Helical" evidence="1">
    <location>
        <begin position="12"/>
        <end position="33"/>
    </location>
</feature>
<evidence type="ECO:0000313" key="3">
    <source>
        <dbReference type="Proteomes" id="UP001479933"/>
    </source>
</evidence>
<sequence>MGFVGNPESLSRLYIAVLLIVCMTFVWRQFLLWRKSVPTPGRELTPTEVGGLFGHRYAVAVALLWLDESADEHGHRSAEEVGGDAYTAYVARRGRVLTSPTVAAVSEATHDRLTEMTDYLIGRNLLASARDRRLALAPLGVVLALLIVVSIAIVLDGGGVDVVVPLVLIVGVLLAAGILRSRFGRTRAGDAYLQSVAARYPAEALHTPKDWAYRVAVHGPVVLEAKSHDRGAWHRSAVNALSTDDYRRQPVGAR</sequence>
<dbReference type="EMBL" id="CP136137">
    <property type="protein sequence ID" value="WYY06049.1"/>
    <property type="molecule type" value="Genomic_DNA"/>
</dbReference>
<keyword evidence="1" id="KW-1133">Transmembrane helix</keyword>
<keyword evidence="1" id="KW-0812">Transmembrane</keyword>
<evidence type="ECO:0000256" key="1">
    <source>
        <dbReference type="SAM" id="Phobius"/>
    </source>
</evidence>
<accession>A0ABZ2TX36</accession>
<feature type="transmembrane region" description="Helical" evidence="1">
    <location>
        <begin position="134"/>
        <end position="154"/>
    </location>
</feature>
<proteinExistence type="predicted"/>
<reference evidence="2 3" key="1">
    <citation type="journal article" date="2023" name="Virus Evol.">
        <title>Computational host range prediction-The good, the bad, and the ugly.</title>
        <authorList>
            <person name="Howell A.A."/>
            <person name="Versoza C.J."/>
            <person name="Pfeifer S.P."/>
        </authorList>
    </citation>
    <scope>NUCLEOTIDE SEQUENCE [LARGE SCALE GENOMIC DNA]</scope>
    <source>
        <strain evidence="2 3">1610/1b</strain>
    </source>
</reference>
<evidence type="ECO:0000313" key="2">
    <source>
        <dbReference type="EMBL" id="WYY06049.1"/>
    </source>
</evidence>
<dbReference type="Proteomes" id="UP001479933">
    <property type="component" value="Chromosome"/>
</dbReference>
<gene>
    <name evidence="2" type="ORF">RVF87_13295</name>
</gene>
<keyword evidence="1" id="KW-0472">Membrane</keyword>
<dbReference type="InterPro" id="IPR026467">
    <property type="entry name" value="Ser/Gly_Cys_C_dom"/>
</dbReference>
<feature type="transmembrane region" description="Helical" evidence="1">
    <location>
        <begin position="160"/>
        <end position="179"/>
    </location>
</feature>
<protein>
    <submittedName>
        <fullName evidence="2">TIGR04222 domain-containing membrane protein</fullName>
    </submittedName>
</protein>
<name>A0ABZ2TX36_9ACTN</name>